<comment type="caution">
    <text evidence="7">The sequence shown here is derived from an EMBL/GenBank/DDBJ whole genome shotgun (WGS) entry which is preliminary data.</text>
</comment>
<dbReference type="EMBL" id="JAAMOX010000003">
    <property type="protein sequence ID" value="NIH55088.1"/>
    <property type="molecule type" value="Genomic_DNA"/>
</dbReference>
<accession>A0A7X5TV10</accession>
<protein>
    <submittedName>
        <fullName evidence="7">O-antigen ligase</fullName>
    </submittedName>
</protein>
<keyword evidence="3 5" id="KW-1133">Transmembrane helix</keyword>
<keyword evidence="4 5" id="KW-0472">Membrane</keyword>
<dbReference type="GO" id="GO:0016874">
    <property type="term" value="F:ligase activity"/>
    <property type="evidence" value="ECO:0007669"/>
    <property type="project" value="UniProtKB-KW"/>
</dbReference>
<dbReference type="GO" id="GO:0016020">
    <property type="term" value="C:membrane"/>
    <property type="evidence" value="ECO:0007669"/>
    <property type="project" value="UniProtKB-SubCell"/>
</dbReference>
<feature type="transmembrane region" description="Helical" evidence="5">
    <location>
        <begin position="21"/>
        <end position="40"/>
    </location>
</feature>
<dbReference type="RefSeq" id="WP_167151989.1">
    <property type="nucleotide sequence ID" value="NZ_JAAMOX010000003.1"/>
</dbReference>
<dbReference type="Pfam" id="PF04932">
    <property type="entry name" value="Wzy_C"/>
    <property type="match status" value="1"/>
</dbReference>
<keyword evidence="8" id="KW-1185">Reference proteome</keyword>
<feature type="domain" description="O-antigen ligase-related" evidence="6">
    <location>
        <begin position="210"/>
        <end position="354"/>
    </location>
</feature>
<feature type="transmembrane region" description="Helical" evidence="5">
    <location>
        <begin position="136"/>
        <end position="161"/>
    </location>
</feature>
<feature type="transmembrane region" description="Helical" evidence="5">
    <location>
        <begin position="341"/>
        <end position="362"/>
    </location>
</feature>
<evidence type="ECO:0000259" key="6">
    <source>
        <dbReference type="Pfam" id="PF04932"/>
    </source>
</evidence>
<dbReference type="AlphaFoldDB" id="A0A7X5TV10"/>
<keyword evidence="2 5" id="KW-0812">Transmembrane</keyword>
<dbReference type="InterPro" id="IPR007016">
    <property type="entry name" value="O-antigen_ligase-rel_domated"/>
</dbReference>
<feature type="transmembrane region" description="Helical" evidence="5">
    <location>
        <begin position="106"/>
        <end position="124"/>
    </location>
</feature>
<evidence type="ECO:0000313" key="7">
    <source>
        <dbReference type="EMBL" id="NIH55088.1"/>
    </source>
</evidence>
<feature type="transmembrane region" description="Helical" evidence="5">
    <location>
        <begin position="76"/>
        <end position="94"/>
    </location>
</feature>
<evidence type="ECO:0000313" key="8">
    <source>
        <dbReference type="Proteomes" id="UP000541033"/>
    </source>
</evidence>
<gene>
    <name evidence="7" type="ORF">FHX76_003003</name>
</gene>
<dbReference type="InterPro" id="IPR051533">
    <property type="entry name" value="WaaL-like"/>
</dbReference>
<evidence type="ECO:0000256" key="1">
    <source>
        <dbReference type="ARBA" id="ARBA00004141"/>
    </source>
</evidence>
<evidence type="ECO:0000256" key="2">
    <source>
        <dbReference type="ARBA" id="ARBA00022692"/>
    </source>
</evidence>
<feature type="transmembrane region" description="Helical" evidence="5">
    <location>
        <begin position="374"/>
        <end position="390"/>
    </location>
</feature>
<comment type="subcellular location">
    <subcellularLocation>
        <location evidence="1">Membrane</location>
        <topology evidence="1">Multi-pass membrane protein</topology>
    </subcellularLocation>
</comment>
<dbReference type="PANTHER" id="PTHR37422">
    <property type="entry name" value="TEICHURONIC ACID BIOSYNTHESIS PROTEIN TUAE"/>
    <property type="match status" value="1"/>
</dbReference>
<name>A0A7X5TV10_9MICO</name>
<evidence type="ECO:0000256" key="3">
    <source>
        <dbReference type="ARBA" id="ARBA00022989"/>
    </source>
</evidence>
<dbReference type="PANTHER" id="PTHR37422:SF13">
    <property type="entry name" value="LIPOPOLYSACCHARIDE BIOSYNTHESIS PROTEIN PA4999-RELATED"/>
    <property type="match status" value="1"/>
</dbReference>
<dbReference type="Proteomes" id="UP000541033">
    <property type="component" value="Unassembled WGS sequence"/>
</dbReference>
<proteinExistence type="predicted"/>
<feature type="transmembrane region" description="Helical" evidence="5">
    <location>
        <begin position="254"/>
        <end position="271"/>
    </location>
</feature>
<feature type="transmembrane region" description="Helical" evidence="5">
    <location>
        <begin position="46"/>
        <end position="64"/>
    </location>
</feature>
<feature type="transmembrane region" description="Helical" evidence="5">
    <location>
        <begin position="181"/>
        <end position="197"/>
    </location>
</feature>
<evidence type="ECO:0000256" key="5">
    <source>
        <dbReference type="SAM" id="Phobius"/>
    </source>
</evidence>
<keyword evidence="7" id="KW-0436">Ligase</keyword>
<feature type="transmembrane region" description="Helical" evidence="5">
    <location>
        <begin position="396"/>
        <end position="413"/>
    </location>
</feature>
<evidence type="ECO:0000256" key="4">
    <source>
        <dbReference type="ARBA" id="ARBA00023136"/>
    </source>
</evidence>
<reference evidence="7 8" key="1">
    <citation type="submission" date="2020-02" db="EMBL/GenBank/DDBJ databases">
        <title>Sequencing the genomes of 1000 actinobacteria strains.</title>
        <authorList>
            <person name="Klenk H.-P."/>
        </authorList>
    </citation>
    <scope>NUCLEOTIDE SEQUENCE [LARGE SCALE GENOMIC DNA]</scope>
    <source>
        <strain evidence="7 8">DSM 27960</strain>
    </source>
</reference>
<sequence length="431" mass="46446">MTSSLPDPIAAAQRFFGSAEFSSILTTVIFGTLFSSHALIRMLGNPGFSAMVATLVVAALLSAISQHREVSWSERIPLTVVVFVLWCALSVAWTSKTGATLSALNFQIGVALLGLYIGAFRDVIQMVRALGNALRVLLGVSLGLEILSGLLIDMPIVFLGIEGHLAQGGPIQGIFGSRNDLAFVAVIALITFGIEWRTRSVPPGLAWGSIVLATALLLFSGSAIQIGVAFCVAVTLLAMMAIRRRPLAERRNWQIVFFTGAALAAFLAWMFRSPIVTQLRATKELETRLTLWQSVMDTARQHPLEGWGWVGAWPNGVQPYFAINFDDGTRHQSALGAFFDLYLQVGLVGLALFVVLLVVALVRSLLVATSRQSVVYLWPSLVLVALSITSLAESTILTGAGWLLLVIAASAASQNMSWRNRLRPTLADLSP</sequence>
<organism evidence="7 8">
    <name type="scientific">Lysinibacter cavernae</name>
    <dbReference type="NCBI Taxonomy" id="1640652"/>
    <lineage>
        <taxon>Bacteria</taxon>
        <taxon>Bacillati</taxon>
        <taxon>Actinomycetota</taxon>
        <taxon>Actinomycetes</taxon>
        <taxon>Micrococcales</taxon>
        <taxon>Microbacteriaceae</taxon>
        <taxon>Lysinibacter</taxon>
    </lineage>
</organism>